<dbReference type="AlphaFoldDB" id="A0A512MI32"/>
<evidence type="ECO:0000313" key="2">
    <source>
        <dbReference type="EMBL" id="GEP46393.1"/>
    </source>
</evidence>
<dbReference type="Pfam" id="PF21746">
    <property type="entry name" value="DUF6869"/>
    <property type="match status" value="1"/>
</dbReference>
<keyword evidence="3" id="KW-1185">Reference proteome</keyword>
<proteinExistence type="predicted"/>
<dbReference type="Proteomes" id="UP000321577">
    <property type="component" value="Unassembled WGS sequence"/>
</dbReference>
<gene>
    <name evidence="2" type="ORF">BGE01nite_56840</name>
</gene>
<reference evidence="2 3" key="1">
    <citation type="submission" date="2019-07" db="EMBL/GenBank/DDBJ databases">
        <title>Whole genome shotgun sequence of Brevifollis gellanilyticus NBRC 108608.</title>
        <authorList>
            <person name="Hosoyama A."/>
            <person name="Uohara A."/>
            <person name="Ohji S."/>
            <person name="Ichikawa N."/>
        </authorList>
    </citation>
    <scope>NUCLEOTIDE SEQUENCE [LARGE SCALE GENOMIC DNA]</scope>
    <source>
        <strain evidence="2 3">NBRC 108608</strain>
    </source>
</reference>
<dbReference type="OrthoDB" id="119666at2"/>
<dbReference type="RefSeq" id="WP_146856226.1">
    <property type="nucleotide sequence ID" value="NZ_BKAG01000096.1"/>
</dbReference>
<comment type="caution">
    <text evidence="2">The sequence shown here is derived from an EMBL/GenBank/DDBJ whole genome shotgun (WGS) entry which is preliminary data.</text>
</comment>
<evidence type="ECO:0000313" key="3">
    <source>
        <dbReference type="Proteomes" id="UP000321577"/>
    </source>
</evidence>
<dbReference type="EMBL" id="BKAG01000096">
    <property type="protein sequence ID" value="GEP46393.1"/>
    <property type="molecule type" value="Genomic_DNA"/>
</dbReference>
<evidence type="ECO:0000259" key="1">
    <source>
        <dbReference type="Pfam" id="PF21746"/>
    </source>
</evidence>
<dbReference type="InterPro" id="IPR049221">
    <property type="entry name" value="DUF6869"/>
</dbReference>
<protein>
    <recommendedName>
        <fullName evidence="1">DUF6869 domain-containing protein</fullName>
    </recommendedName>
</protein>
<accession>A0A512MI32</accession>
<feature type="domain" description="DUF6869" evidence="1">
    <location>
        <begin position="5"/>
        <end position="88"/>
    </location>
</feature>
<sequence length="90" mass="10420">MFEACTDAPEIAWSAIQQIFQHELTAKQISVLAAGPVETLLAYHGPAFIERVEQEARQSDRFRYLLTGVWRNSMTQEIWDRVRRARGEKV</sequence>
<name>A0A512MI32_9BACT</name>
<organism evidence="2 3">
    <name type="scientific">Brevifollis gellanilyticus</name>
    <dbReference type="NCBI Taxonomy" id="748831"/>
    <lineage>
        <taxon>Bacteria</taxon>
        <taxon>Pseudomonadati</taxon>
        <taxon>Verrucomicrobiota</taxon>
        <taxon>Verrucomicrobiia</taxon>
        <taxon>Verrucomicrobiales</taxon>
        <taxon>Verrucomicrobiaceae</taxon>
    </lineage>
</organism>